<feature type="domain" description="p-hydroxybenzoic acid efflux pump subunit AaeA-like beta-barrel" evidence="8">
    <location>
        <begin position="274"/>
        <end position="364"/>
    </location>
</feature>
<organism evidence="9 10">
    <name type="scientific">Hymenobacter glaciei</name>
    <dbReference type="NCBI Taxonomy" id="877209"/>
    <lineage>
        <taxon>Bacteria</taxon>
        <taxon>Pseudomonadati</taxon>
        <taxon>Bacteroidota</taxon>
        <taxon>Cytophagia</taxon>
        <taxon>Cytophagales</taxon>
        <taxon>Hymenobacteraceae</taxon>
        <taxon>Hymenobacter</taxon>
    </lineage>
</organism>
<dbReference type="PANTHER" id="PTHR30386">
    <property type="entry name" value="MEMBRANE FUSION SUBUNIT OF EMRAB-TOLC MULTIDRUG EFFLUX PUMP"/>
    <property type="match status" value="1"/>
</dbReference>
<evidence type="ECO:0000256" key="2">
    <source>
        <dbReference type="ARBA" id="ARBA00022692"/>
    </source>
</evidence>
<evidence type="ECO:0000256" key="4">
    <source>
        <dbReference type="ARBA" id="ARBA00023136"/>
    </source>
</evidence>
<dbReference type="SUPFAM" id="SSF111369">
    <property type="entry name" value="HlyD-like secretion proteins"/>
    <property type="match status" value="2"/>
</dbReference>
<evidence type="ECO:0000256" key="6">
    <source>
        <dbReference type="SAM" id="Phobius"/>
    </source>
</evidence>
<protein>
    <submittedName>
        <fullName evidence="9">HlyD family secretion protein</fullName>
    </submittedName>
</protein>
<comment type="subcellular location">
    <subcellularLocation>
        <location evidence="1">Membrane</location>
        <topology evidence="1">Single-pass membrane protein</topology>
    </subcellularLocation>
</comment>
<dbReference type="EMBL" id="BAABDK010000017">
    <property type="protein sequence ID" value="GAA4037965.1"/>
    <property type="molecule type" value="Genomic_DNA"/>
</dbReference>
<name>A0ABP7U8L5_9BACT</name>
<keyword evidence="3 6" id="KW-1133">Transmembrane helix</keyword>
<evidence type="ECO:0000259" key="7">
    <source>
        <dbReference type="Pfam" id="PF25917"/>
    </source>
</evidence>
<evidence type="ECO:0000256" key="5">
    <source>
        <dbReference type="SAM" id="MobiDB-lite"/>
    </source>
</evidence>
<dbReference type="Gene3D" id="2.40.30.170">
    <property type="match status" value="1"/>
</dbReference>
<dbReference type="InterPro" id="IPR050739">
    <property type="entry name" value="MFP"/>
</dbReference>
<dbReference type="RefSeq" id="WP_345054641.1">
    <property type="nucleotide sequence ID" value="NZ_BAABDK010000017.1"/>
</dbReference>
<keyword evidence="4 6" id="KW-0472">Membrane</keyword>
<evidence type="ECO:0000256" key="1">
    <source>
        <dbReference type="ARBA" id="ARBA00004167"/>
    </source>
</evidence>
<dbReference type="Pfam" id="PF25917">
    <property type="entry name" value="BSH_RND"/>
    <property type="match status" value="1"/>
</dbReference>
<feature type="transmembrane region" description="Helical" evidence="6">
    <location>
        <begin position="34"/>
        <end position="51"/>
    </location>
</feature>
<accession>A0ABP7U8L5</accession>
<gene>
    <name evidence="9" type="ORF">GCM10022409_24060</name>
</gene>
<proteinExistence type="predicted"/>
<comment type="caution">
    <text evidence="9">The sequence shown here is derived from an EMBL/GenBank/DDBJ whole genome shotgun (WGS) entry which is preliminary data.</text>
</comment>
<dbReference type="Proteomes" id="UP001501469">
    <property type="component" value="Unassembled WGS sequence"/>
</dbReference>
<evidence type="ECO:0000256" key="3">
    <source>
        <dbReference type="ARBA" id="ARBA00022989"/>
    </source>
</evidence>
<feature type="domain" description="Multidrug resistance protein MdtA-like barrel-sandwich hybrid" evidence="7">
    <location>
        <begin position="75"/>
        <end position="268"/>
    </location>
</feature>
<keyword evidence="10" id="KW-1185">Reference proteome</keyword>
<dbReference type="Gene3D" id="2.40.50.100">
    <property type="match status" value="1"/>
</dbReference>
<dbReference type="PANTHER" id="PTHR30386:SF26">
    <property type="entry name" value="TRANSPORT PROTEIN COMB"/>
    <property type="match status" value="1"/>
</dbReference>
<sequence length="367" mass="39304">MAQTETSVQNAPAPYPNAAAESEPMEEPKKRNPVVLIVLALVLLAGSYYGFTRYQFAKAHESTDDAQVEGDVYPVLPRVGGPVLEVKVDDNQPVKKGQVLVTLDPADYQQRVNAAEAALFAAQAQVAAARAGVATASAGVRTAQTGIGVSQANQERLQKDLKRSELLRKQDIIPQSEYDAVQANLKATAAQRATATDQVSVARQQVAAAQQQVAVAQAVVKQRQADLDNAKLQLSYSTITAPQDGIISKKNVQPGQVVGPGQQLFGIVGSARTWVVANFKETQLEDMKVGQQVRIEVDAYPKEEFQGHIESLSAATGARFALLPPDNASGNFVKVTQRIPVRIALDKIDPEHPLRAGMSVNAVVAVK</sequence>
<evidence type="ECO:0000313" key="9">
    <source>
        <dbReference type="EMBL" id="GAA4037965.1"/>
    </source>
</evidence>
<reference evidence="10" key="1">
    <citation type="journal article" date="2019" name="Int. J. Syst. Evol. Microbiol.">
        <title>The Global Catalogue of Microorganisms (GCM) 10K type strain sequencing project: providing services to taxonomists for standard genome sequencing and annotation.</title>
        <authorList>
            <consortium name="The Broad Institute Genomics Platform"/>
            <consortium name="The Broad Institute Genome Sequencing Center for Infectious Disease"/>
            <person name="Wu L."/>
            <person name="Ma J."/>
        </authorList>
    </citation>
    <scope>NUCLEOTIDE SEQUENCE [LARGE SCALE GENOMIC DNA]</scope>
    <source>
        <strain evidence="10">JCM 17225</strain>
    </source>
</reference>
<dbReference type="Pfam" id="PF25963">
    <property type="entry name" value="Beta-barrel_AAEA"/>
    <property type="match status" value="1"/>
</dbReference>
<evidence type="ECO:0000313" key="10">
    <source>
        <dbReference type="Proteomes" id="UP001501469"/>
    </source>
</evidence>
<feature type="region of interest" description="Disordered" evidence="5">
    <location>
        <begin position="1"/>
        <end position="27"/>
    </location>
</feature>
<evidence type="ECO:0000259" key="8">
    <source>
        <dbReference type="Pfam" id="PF25963"/>
    </source>
</evidence>
<keyword evidence="2 6" id="KW-0812">Transmembrane</keyword>
<dbReference type="InterPro" id="IPR058625">
    <property type="entry name" value="MdtA-like_BSH"/>
</dbReference>
<feature type="compositionally biased region" description="Low complexity" evidence="5">
    <location>
        <begin position="10"/>
        <end position="20"/>
    </location>
</feature>
<dbReference type="Gene3D" id="1.10.287.470">
    <property type="entry name" value="Helix hairpin bin"/>
    <property type="match status" value="1"/>
</dbReference>
<dbReference type="InterPro" id="IPR058634">
    <property type="entry name" value="AaeA-lik-b-barrel"/>
</dbReference>